<dbReference type="GO" id="GO:0031110">
    <property type="term" value="P:regulation of microtubule polymerization or depolymerization"/>
    <property type="evidence" value="ECO:0007669"/>
    <property type="project" value="TreeGrafter"/>
</dbReference>
<dbReference type="GO" id="GO:0000940">
    <property type="term" value="C:outer kinetochore"/>
    <property type="evidence" value="ECO:0007669"/>
    <property type="project" value="TreeGrafter"/>
</dbReference>
<sequence length="254" mass="29014">MSSIVENCLTVAELDKEFSKKISLVRDALQLKNMDVNVANEFQSLRNDIKNIKEQFKELRSLIKCGEQNTIELQKLLKKVEGINKTVDHMEENFPAVLKSNVPAPQKETNEISKEAPPGNLPVAANSNSKSIKKLQLVAIPEFENVPKYMKGRIKYEEINAFVEKFNAALEEKYKLLSMPRKGMKPPQLKTWQKIKAQENPESKGLFFCTVEDLKDFGRIKLDKASLNILTILRHCGKMKEIRGPGHLIRYTVM</sequence>
<evidence type="ECO:0000313" key="7">
    <source>
        <dbReference type="Proteomes" id="UP001054837"/>
    </source>
</evidence>
<comment type="caution">
    <text evidence="6">The sequence shown here is derived from an EMBL/GenBank/DDBJ whole genome shotgun (WGS) entry which is preliminary data.</text>
</comment>
<dbReference type="GO" id="GO:0051301">
    <property type="term" value="P:cell division"/>
    <property type="evidence" value="ECO:0007669"/>
    <property type="project" value="InterPro"/>
</dbReference>
<dbReference type="AlphaFoldDB" id="A0AAV4R369"/>
<reference evidence="6 7" key="1">
    <citation type="submission" date="2021-06" db="EMBL/GenBank/DDBJ databases">
        <title>Caerostris darwini draft genome.</title>
        <authorList>
            <person name="Kono N."/>
            <person name="Arakawa K."/>
        </authorList>
    </citation>
    <scope>NUCLEOTIDE SEQUENCE [LARGE SCALE GENOMIC DNA]</scope>
</reference>
<keyword evidence="2 5" id="KW-0175">Coiled coil</keyword>
<dbReference type="Pfam" id="PF07160">
    <property type="entry name" value="SKA1"/>
    <property type="match status" value="1"/>
</dbReference>
<name>A0AAV4R369_9ARAC</name>
<accession>A0AAV4R369</accession>
<dbReference type="EMBL" id="BPLQ01005640">
    <property type="protein sequence ID" value="GIY16170.1"/>
    <property type="molecule type" value="Genomic_DNA"/>
</dbReference>
<dbReference type="PANTHER" id="PTHR28573">
    <property type="entry name" value="SPINDLE AND KINETOCHORE-ASSOCIATED PROTEIN 1"/>
    <property type="match status" value="1"/>
</dbReference>
<dbReference type="InterPro" id="IPR042031">
    <property type="entry name" value="SKA1_MBD_sf"/>
</dbReference>
<comment type="similarity">
    <text evidence="1">Belongs to the SKA1 family.</text>
</comment>
<dbReference type="GO" id="GO:0005876">
    <property type="term" value="C:spindle microtubule"/>
    <property type="evidence" value="ECO:0007669"/>
    <property type="project" value="TreeGrafter"/>
</dbReference>
<dbReference type="GO" id="GO:0007059">
    <property type="term" value="P:chromosome segregation"/>
    <property type="evidence" value="ECO:0007669"/>
    <property type="project" value="InterPro"/>
</dbReference>
<evidence type="ECO:0000256" key="2">
    <source>
        <dbReference type="ARBA" id="ARBA00023054"/>
    </source>
</evidence>
<evidence type="ECO:0000313" key="6">
    <source>
        <dbReference type="EMBL" id="GIY16170.1"/>
    </source>
</evidence>
<dbReference type="Proteomes" id="UP001054837">
    <property type="component" value="Unassembled WGS sequence"/>
</dbReference>
<dbReference type="GO" id="GO:0072686">
    <property type="term" value="C:mitotic spindle"/>
    <property type="evidence" value="ECO:0007669"/>
    <property type="project" value="TreeGrafter"/>
</dbReference>
<dbReference type="Gene3D" id="1.10.10.1890">
    <property type="entry name" value="Ska1 microtubule binding domain-like"/>
    <property type="match status" value="1"/>
</dbReference>
<protein>
    <recommendedName>
        <fullName evidence="3">SKA complex subunit 1</fullName>
    </recommendedName>
    <alternativeName>
        <fullName evidence="4">Spindle and kinetochore-associated protein 1</fullName>
    </alternativeName>
</protein>
<dbReference type="GO" id="GO:0000278">
    <property type="term" value="P:mitotic cell cycle"/>
    <property type="evidence" value="ECO:0007669"/>
    <property type="project" value="TreeGrafter"/>
</dbReference>
<keyword evidence="7" id="KW-1185">Reference proteome</keyword>
<evidence type="ECO:0000256" key="1">
    <source>
        <dbReference type="ARBA" id="ARBA00006836"/>
    </source>
</evidence>
<proteinExistence type="inferred from homology"/>
<evidence type="ECO:0000256" key="4">
    <source>
        <dbReference type="ARBA" id="ARBA00047202"/>
    </source>
</evidence>
<evidence type="ECO:0000256" key="5">
    <source>
        <dbReference type="SAM" id="Coils"/>
    </source>
</evidence>
<dbReference type="Gene3D" id="6.10.250.1370">
    <property type="match status" value="1"/>
</dbReference>
<dbReference type="InterPro" id="IPR009829">
    <property type="entry name" value="SKA1"/>
</dbReference>
<dbReference type="GO" id="GO:0008017">
    <property type="term" value="F:microtubule binding"/>
    <property type="evidence" value="ECO:0007669"/>
    <property type="project" value="InterPro"/>
</dbReference>
<feature type="coiled-coil region" evidence="5">
    <location>
        <begin position="42"/>
        <end position="93"/>
    </location>
</feature>
<gene>
    <name evidence="6" type="primary">ska1</name>
    <name evidence="6" type="ORF">CDAR_237281</name>
</gene>
<dbReference type="FunFam" id="1.10.10.1890:FF:000002">
    <property type="entry name" value="Spindle and kinetochore-associated protein 1"/>
    <property type="match status" value="1"/>
</dbReference>
<organism evidence="6 7">
    <name type="scientific">Caerostris darwini</name>
    <dbReference type="NCBI Taxonomy" id="1538125"/>
    <lineage>
        <taxon>Eukaryota</taxon>
        <taxon>Metazoa</taxon>
        <taxon>Ecdysozoa</taxon>
        <taxon>Arthropoda</taxon>
        <taxon>Chelicerata</taxon>
        <taxon>Arachnida</taxon>
        <taxon>Araneae</taxon>
        <taxon>Araneomorphae</taxon>
        <taxon>Entelegynae</taxon>
        <taxon>Araneoidea</taxon>
        <taxon>Araneidae</taxon>
        <taxon>Caerostris</taxon>
    </lineage>
</organism>
<dbReference type="PANTHER" id="PTHR28573:SF1">
    <property type="entry name" value="SPINDLE AND KINETOCHORE-ASSOCIATED PROTEIN 1"/>
    <property type="match status" value="1"/>
</dbReference>
<evidence type="ECO:0000256" key="3">
    <source>
        <dbReference type="ARBA" id="ARBA00047182"/>
    </source>
</evidence>